<dbReference type="Proteomes" id="UP000030748">
    <property type="component" value="Unassembled WGS sequence"/>
</dbReference>
<keyword evidence="2 3" id="KW-0808">Transferase</keyword>
<dbReference type="EMBL" id="KI630264">
    <property type="protein sequence ID" value="EYU43153.1"/>
    <property type="molecule type" value="Genomic_DNA"/>
</dbReference>
<dbReference type="InterPro" id="IPR035595">
    <property type="entry name" value="UDP_glycos_trans_CS"/>
</dbReference>
<dbReference type="GO" id="GO:0035251">
    <property type="term" value="F:UDP-glucosyltransferase activity"/>
    <property type="evidence" value="ECO:0000318"/>
    <property type="project" value="GO_Central"/>
</dbReference>
<sequence length="508" mass="56518">MEEESTDMQLVLIPWPVMGHVQIIEFAKLIIHRQNHLLPLGRTLSVTVLVIKLPDYIDTVSSSFADSLSASSSTTGAAASSGLNFFLLPTTDPIPAEWSSRTRGYFMHNLVQSQKSNVSDFLRSRRRRIAGVVVDMLCTTMMGVAEDVGLPSYVFFTSPASFLGAMLHCQTLHDQQSMDVAELRNADSDVHIPSFAKPVPPQVLSMVLVDKQIWLERFLHHARDYRRAKGIIVNTFTELESHALDSFSLDSAYGDGGNIPPVYPIGPIMNHHRHSRSSPSSEVIIMEWLEKQPPSSVVLLCFGSQGSLHEDQVRQLAVGLERSGQRFIWSLRRQSPEGEEAKFPSEYGGHDALRGVLPDGFLDRTAEKGKVVGWVPQLELLSHRSVGGFVSHCGWNSVLESLWCGVPIATWPLHAEQEMNAFQLARELGLAVVITLSYDERKSVVMAAEIERGIRELMEESGRGSEVRKRVEEMSEKSKLSVVEGGSSYISLNRLIHNVMSNVHVPEQ</sequence>
<dbReference type="FunFam" id="3.40.50.2000:FF:000056">
    <property type="entry name" value="Glycosyltransferase"/>
    <property type="match status" value="1"/>
</dbReference>
<dbReference type="CDD" id="cd03784">
    <property type="entry name" value="GT1_Gtf-like"/>
    <property type="match status" value="1"/>
</dbReference>
<accession>A0A022RTT5</accession>
<dbReference type="PANTHER" id="PTHR48048">
    <property type="entry name" value="GLYCOSYLTRANSFERASE"/>
    <property type="match status" value="1"/>
</dbReference>
<dbReference type="SUPFAM" id="SSF53756">
    <property type="entry name" value="UDP-Glycosyltransferase/glycogen phosphorylase"/>
    <property type="match status" value="1"/>
</dbReference>
<evidence type="ECO:0000313" key="6">
    <source>
        <dbReference type="Proteomes" id="UP000030748"/>
    </source>
</evidence>
<evidence type="ECO:0000256" key="3">
    <source>
        <dbReference type="RuleBase" id="RU003718"/>
    </source>
</evidence>
<dbReference type="eggNOG" id="KOG1192">
    <property type="taxonomic scope" value="Eukaryota"/>
</dbReference>
<dbReference type="PANTHER" id="PTHR48048:SF35">
    <property type="entry name" value="UDP-GLYCOSYLTRANSFERASES DOMAIN-CONTAINING PROTEIN"/>
    <property type="match status" value="1"/>
</dbReference>
<dbReference type="InterPro" id="IPR002213">
    <property type="entry name" value="UDP_glucos_trans"/>
</dbReference>
<dbReference type="Gene3D" id="3.40.50.2000">
    <property type="entry name" value="Glycogen Phosphorylase B"/>
    <property type="match status" value="2"/>
</dbReference>
<name>A0A022RTT5_ERYGU</name>
<dbReference type="PROSITE" id="PS00375">
    <property type="entry name" value="UDPGT"/>
    <property type="match status" value="1"/>
</dbReference>
<dbReference type="PhylomeDB" id="A0A022RTT5"/>
<dbReference type="EC" id="2.4.1.-" evidence="4"/>
<evidence type="ECO:0000256" key="4">
    <source>
        <dbReference type="RuleBase" id="RU362057"/>
    </source>
</evidence>
<keyword evidence="3" id="KW-0328">Glycosyltransferase</keyword>
<keyword evidence="6" id="KW-1185">Reference proteome</keyword>
<dbReference type="AlphaFoldDB" id="A0A022RTT5"/>
<proteinExistence type="inferred from homology"/>
<gene>
    <name evidence="5" type="ORF">MIMGU_mgv1a004831mg</name>
</gene>
<comment type="similarity">
    <text evidence="1 3">Belongs to the UDP-glycosyltransferase family.</text>
</comment>
<organism evidence="5 6">
    <name type="scientific">Erythranthe guttata</name>
    <name type="common">Yellow monkey flower</name>
    <name type="synonym">Mimulus guttatus</name>
    <dbReference type="NCBI Taxonomy" id="4155"/>
    <lineage>
        <taxon>Eukaryota</taxon>
        <taxon>Viridiplantae</taxon>
        <taxon>Streptophyta</taxon>
        <taxon>Embryophyta</taxon>
        <taxon>Tracheophyta</taxon>
        <taxon>Spermatophyta</taxon>
        <taxon>Magnoliopsida</taxon>
        <taxon>eudicotyledons</taxon>
        <taxon>Gunneridae</taxon>
        <taxon>Pentapetalae</taxon>
        <taxon>asterids</taxon>
        <taxon>lamiids</taxon>
        <taxon>Lamiales</taxon>
        <taxon>Phrymaceae</taxon>
        <taxon>Erythranthe</taxon>
    </lineage>
</organism>
<reference evidence="5 6" key="1">
    <citation type="journal article" date="2013" name="Proc. Natl. Acad. Sci. U.S.A.">
        <title>Fine-scale variation in meiotic recombination in Mimulus inferred from population shotgun sequencing.</title>
        <authorList>
            <person name="Hellsten U."/>
            <person name="Wright K.M."/>
            <person name="Jenkins J."/>
            <person name="Shu S."/>
            <person name="Yuan Y."/>
            <person name="Wessler S.R."/>
            <person name="Schmutz J."/>
            <person name="Willis J.H."/>
            <person name="Rokhsar D.S."/>
        </authorList>
    </citation>
    <scope>NUCLEOTIDE SEQUENCE [LARGE SCALE GENOMIC DNA]</scope>
    <source>
        <strain evidence="6">cv. DUN x IM62</strain>
    </source>
</reference>
<evidence type="ECO:0000256" key="1">
    <source>
        <dbReference type="ARBA" id="ARBA00009995"/>
    </source>
</evidence>
<evidence type="ECO:0000256" key="2">
    <source>
        <dbReference type="ARBA" id="ARBA00022679"/>
    </source>
</evidence>
<protein>
    <recommendedName>
        <fullName evidence="4">Glycosyltransferase</fullName>
        <ecNumber evidence="4">2.4.1.-</ecNumber>
    </recommendedName>
</protein>
<dbReference type="InterPro" id="IPR050481">
    <property type="entry name" value="UDP-glycosyltransf_plant"/>
</dbReference>
<evidence type="ECO:0000313" key="5">
    <source>
        <dbReference type="EMBL" id="EYU43153.1"/>
    </source>
</evidence>
<dbReference type="Pfam" id="PF00201">
    <property type="entry name" value="UDPGT"/>
    <property type="match status" value="1"/>
</dbReference>